<dbReference type="InterPro" id="IPR036185">
    <property type="entry name" value="DNA_heli_DnaB-like_N_sf"/>
</dbReference>
<dbReference type="PANTHER" id="PTHR30153:SF2">
    <property type="entry name" value="REPLICATIVE DNA HELICASE"/>
    <property type="match status" value="1"/>
</dbReference>
<dbReference type="PANTHER" id="PTHR30153">
    <property type="entry name" value="REPLICATIVE DNA HELICASE DNAB"/>
    <property type="match status" value="1"/>
</dbReference>
<evidence type="ECO:0000256" key="1">
    <source>
        <dbReference type="ARBA" id="ARBA00008428"/>
    </source>
</evidence>
<evidence type="ECO:0000256" key="13">
    <source>
        <dbReference type="NCBIfam" id="TIGR00665"/>
    </source>
</evidence>
<dbReference type="GO" id="GO:0043139">
    <property type="term" value="F:5'-3' DNA helicase activity"/>
    <property type="evidence" value="ECO:0007669"/>
    <property type="project" value="UniProtKB-EC"/>
</dbReference>
<evidence type="ECO:0000256" key="6">
    <source>
        <dbReference type="ARBA" id="ARBA00022801"/>
    </source>
</evidence>
<dbReference type="EC" id="5.6.2.3" evidence="13 14"/>
<keyword evidence="5 14" id="KW-0547">Nucleotide-binding</keyword>
<keyword evidence="9 14" id="KW-0238">DNA-binding</keyword>
<evidence type="ECO:0000256" key="4">
    <source>
        <dbReference type="ARBA" id="ARBA00022705"/>
    </source>
</evidence>
<feature type="domain" description="SF4 helicase" evidence="16">
    <location>
        <begin position="194"/>
        <end position="488"/>
    </location>
</feature>
<dbReference type="Gene3D" id="3.40.50.300">
    <property type="entry name" value="P-loop containing nucleotide triphosphate hydrolases"/>
    <property type="match status" value="1"/>
</dbReference>
<dbReference type="AlphaFoldDB" id="A0A1B1AMW2"/>
<dbReference type="GO" id="GO:0003677">
    <property type="term" value="F:DNA binding"/>
    <property type="evidence" value="ECO:0007669"/>
    <property type="project" value="UniProtKB-UniRule"/>
</dbReference>
<evidence type="ECO:0000256" key="10">
    <source>
        <dbReference type="ARBA" id="ARBA00023235"/>
    </source>
</evidence>
<sequence>MPNQPALPLAQPGQQPAPRSAPHNLEAEQALLGAILFDNETMNRITSLLKEQHFYDPVHGRIFATCADMIASGQLADGLTLKEKFARDGGIKEIGGALYLMKLLENAAPLSTHAQSYAELIYDLALRRALIRVGGEITSLAENPPDDKDARDIIEEAEKTLFTLAEAGTANRGFQDFKTALTASINVATAAKNRGSDVSGIASGFRDLDHLLGGLHGSDLMILAGRPSMGKTALALNIAMNVARQKQKAVEAGEAEHYGGTVGFFSLEMSGEQLATRILSDFAEIESHKIRQGKITTDEYTRLADSAMMLQTLPLHVDETGGISIAHLHNRARRLKRSPSGLDFIVVDYLQLVTASGKVDGRVQEVSQITQGLKALAKDLNVPVLALSQLSRQVESRDDKRPQLSDLRESGSIEQDADIVMFVYREEYYLSRAEPEQNTEDWIKWRAKLDGVANRAELIIGKNRHGPIETVHLHFKGQFTRFSSLAQG</sequence>
<evidence type="ECO:0000313" key="18">
    <source>
        <dbReference type="Proteomes" id="UP000092498"/>
    </source>
</evidence>
<dbReference type="InterPro" id="IPR007692">
    <property type="entry name" value="DNA_helicase_DnaB"/>
</dbReference>
<dbReference type="OrthoDB" id="9773982at2"/>
<keyword evidence="4 14" id="KW-0235">DNA replication</keyword>
<keyword evidence="10" id="KW-0413">Isomerase</keyword>
<comment type="subunit">
    <text evidence="2">Homohexamer.</text>
</comment>
<dbReference type="CDD" id="cd00984">
    <property type="entry name" value="DnaB_C"/>
    <property type="match status" value="1"/>
</dbReference>
<dbReference type="InterPro" id="IPR027417">
    <property type="entry name" value="P-loop_NTPase"/>
</dbReference>
<feature type="compositionally biased region" description="Low complexity" evidence="15">
    <location>
        <begin position="1"/>
        <end position="18"/>
    </location>
</feature>
<gene>
    <name evidence="17" type="ORF">ATE48_02045</name>
</gene>
<dbReference type="NCBIfam" id="NF006606">
    <property type="entry name" value="PRK09165.1"/>
    <property type="match status" value="1"/>
</dbReference>
<dbReference type="PROSITE" id="PS51199">
    <property type="entry name" value="SF4_HELICASE"/>
    <property type="match status" value="1"/>
</dbReference>
<keyword evidence="3 14" id="KW-0639">Primosome</keyword>
<evidence type="ECO:0000256" key="9">
    <source>
        <dbReference type="ARBA" id="ARBA00023125"/>
    </source>
</evidence>
<dbReference type="STRING" id="1759059.ATE48_02045"/>
<keyword evidence="18" id="KW-1185">Reference proteome</keyword>
<dbReference type="FunCoup" id="A0A1B1AMW2">
    <property type="interactions" value="226"/>
</dbReference>
<name>A0A1B1AMW2_9PROT</name>
<dbReference type="InterPro" id="IPR007694">
    <property type="entry name" value="DNA_helicase_DnaB-like_C"/>
</dbReference>
<protein>
    <recommendedName>
        <fullName evidence="13 14">Replicative DNA helicase</fullName>
        <ecNumber evidence="13 14">5.6.2.3</ecNumber>
    </recommendedName>
</protein>
<dbReference type="Gene3D" id="1.10.860.10">
    <property type="entry name" value="DNAb Helicase, Chain A"/>
    <property type="match status" value="1"/>
</dbReference>
<dbReference type="InterPro" id="IPR016136">
    <property type="entry name" value="DNA_helicase_N/primase_C"/>
</dbReference>
<keyword evidence="7 14" id="KW-0347">Helicase</keyword>
<dbReference type="EMBL" id="CP013244">
    <property type="protein sequence ID" value="ANP47907.1"/>
    <property type="molecule type" value="Genomic_DNA"/>
</dbReference>
<evidence type="ECO:0000256" key="11">
    <source>
        <dbReference type="ARBA" id="ARBA00044932"/>
    </source>
</evidence>
<accession>A0A1B1AMW2</accession>
<evidence type="ECO:0000256" key="12">
    <source>
        <dbReference type="ARBA" id="ARBA00048954"/>
    </source>
</evidence>
<comment type="function">
    <text evidence="11 14">The main replicative DNA helicase, it participates in initiation and elongation during chromosome replication. Travels ahead of the DNA replisome, separating dsDNA into templates for DNA synthesis. A processive ATP-dependent 5'-3' DNA helicase it has DNA-dependent ATPase activity.</text>
</comment>
<keyword evidence="6 14" id="KW-0378">Hydrolase</keyword>
<feature type="region of interest" description="Disordered" evidence="15">
    <location>
        <begin position="1"/>
        <end position="22"/>
    </location>
</feature>
<proteinExistence type="inferred from homology"/>
<dbReference type="GO" id="GO:0005829">
    <property type="term" value="C:cytosol"/>
    <property type="evidence" value="ECO:0007669"/>
    <property type="project" value="TreeGrafter"/>
</dbReference>
<evidence type="ECO:0000256" key="14">
    <source>
        <dbReference type="RuleBase" id="RU362085"/>
    </source>
</evidence>
<dbReference type="GO" id="GO:0006269">
    <property type="term" value="P:DNA replication, synthesis of primer"/>
    <property type="evidence" value="ECO:0007669"/>
    <property type="project" value="UniProtKB-UniRule"/>
</dbReference>
<evidence type="ECO:0000256" key="2">
    <source>
        <dbReference type="ARBA" id="ARBA00011643"/>
    </source>
</evidence>
<evidence type="ECO:0000259" key="16">
    <source>
        <dbReference type="PROSITE" id="PS51199"/>
    </source>
</evidence>
<dbReference type="SUPFAM" id="SSF48024">
    <property type="entry name" value="N-terminal domain of DnaB helicase"/>
    <property type="match status" value="1"/>
</dbReference>
<keyword evidence="8 14" id="KW-0067">ATP-binding</keyword>
<dbReference type="InterPro" id="IPR007693">
    <property type="entry name" value="DNA_helicase_DnaB-like_N"/>
</dbReference>
<evidence type="ECO:0000256" key="15">
    <source>
        <dbReference type="SAM" id="MobiDB-lite"/>
    </source>
</evidence>
<comment type="catalytic activity">
    <reaction evidence="12 14">
        <text>ATP + H2O = ADP + phosphate + H(+)</text>
        <dbReference type="Rhea" id="RHEA:13065"/>
        <dbReference type="ChEBI" id="CHEBI:15377"/>
        <dbReference type="ChEBI" id="CHEBI:15378"/>
        <dbReference type="ChEBI" id="CHEBI:30616"/>
        <dbReference type="ChEBI" id="CHEBI:43474"/>
        <dbReference type="ChEBI" id="CHEBI:456216"/>
        <dbReference type="EC" id="5.6.2.3"/>
    </reaction>
</comment>
<dbReference type="InParanoid" id="A0A1B1AMW2"/>
<dbReference type="KEGG" id="cbot:ATE48_02045"/>
<dbReference type="GO" id="GO:0016887">
    <property type="term" value="F:ATP hydrolysis activity"/>
    <property type="evidence" value="ECO:0007669"/>
    <property type="project" value="RHEA"/>
</dbReference>
<organism evidence="17 18">
    <name type="scientific">Candidatus Viadribacter manganicus</name>
    <dbReference type="NCBI Taxonomy" id="1759059"/>
    <lineage>
        <taxon>Bacteria</taxon>
        <taxon>Pseudomonadati</taxon>
        <taxon>Pseudomonadota</taxon>
        <taxon>Alphaproteobacteria</taxon>
        <taxon>Hyphomonadales</taxon>
        <taxon>Hyphomonadaceae</taxon>
        <taxon>Candidatus Viadribacter</taxon>
    </lineage>
</organism>
<evidence type="ECO:0000256" key="3">
    <source>
        <dbReference type="ARBA" id="ARBA00022515"/>
    </source>
</evidence>
<comment type="similarity">
    <text evidence="1 14">Belongs to the helicase family. DnaB subfamily.</text>
</comment>
<evidence type="ECO:0000256" key="8">
    <source>
        <dbReference type="ARBA" id="ARBA00022840"/>
    </source>
</evidence>
<dbReference type="Pfam" id="PF00772">
    <property type="entry name" value="DnaB"/>
    <property type="match status" value="1"/>
</dbReference>
<evidence type="ECO:0000313" key="17">
    <source>
        <dbReference type="EMBL" id="ANP47907.1"/>
    </source>
</evidence>
<evidence type="ECO:0000256" key="7">
    <source>
        <dbReference type="ARBA" id="ARBA00022806"/>
    </source>
</evidence>
<evidence type="ECO:0000256" key="5">
    <source>
        <dbReference type="ARBA" id="ARBA00022741"/>
    </source>
</evidence>
<dbReference type="GO" id="GO:0005524">
    <property type="term" value="F:ATP binding"/>
    <property type="evidence" value="ECO:0007669"/>
    <property type="project" value="UniProtKB-UniRule"/>
</dbReference>
<dbReference type="Pfam" id="PF03796">
    <property type="entry name" value="DnaB_C"/>
    <property type="match status" value="1"/>
</dbReference>
<dbReference type="GO" id="GO:1990077">
    <property type="term" value="C:primosome complex"/>
    <property type="evidence" value="ECO:0007669"/>
    <property type="project" value="UniProtKB-UniRule"/>
</dbReference>
<reference evidence="17 18" key="1">
    <citation type="submission" date="2015-11" db="EMBL/GenBank/DDBJ databases">
        <title>Whole-Genome Sequence of Candidatus Oderbacter manganicum from the National Park Lower Oder Valley, Germany.</title>
        <authorList>
            <person name="Braun B."/>
            <person name="Liere K."/>
            <person name="Szewzyk U."/>
        </authorList>
    </citation>
    <scope>NUCLEOTIDE SEQUENCE [LARGE SCALE GENOMIC DNA]</scope>
    <source>
        <strain evidence="17 18">OTSz_A_272</strain>
    </source>
</reference>
<dbReference type="SUPFAM" id="SSF52540">
    <property type="entry name" value="P-loop containing nucleoside triphosphate hydrolases"/>
    <property type="match status" value="1"/>
</dbReference>
<dbReference type="Proteomes" id="UP000092498">
    <property type="component" value="Chromosome"/>
</dbReference>
<dbReference type="NCBIfam" id="TIGR00665">
    <property type="entry name" value="DnaB"/>
    <property type="match status" value="1"/>
</dbReference>